<dbReference type="InterPro" id="IPR000160">
    <property type="entry name" value="GGDEF_dom"/>
</dbReference>
<dbReference type="GO" id="GO:0006355">
    <property type="term" value="P:regulation of DNA-templated transcription"/>
    <property type="evidence" value="ECO:0007669"/>
    <property type="project" value="InterPro"/>
</dbReference>
<dbReference type="InterPro" id="IPR050706">
    <property type="entry name" value="Cyclic-di-GMP_PDE-like"/>
</dbReference>
<dbReference type="SUPFAM" id="SSF55073">
    <property type="entry name" value="Nucleotide cyclase"/>
    <property type="match status" value="1"/>
</dbReference>
<dbReference type="Gene3D" id="3.20.20.450">
    <property type="entry name" value="EAL domain"/>
    <property type="match status" value="1"/>
</dbReference>
<dbReference type="InterPro" id="IPR035965">
    <property type="entry name" value="PAS-like_dom_sf"/>
</dbReference>
<dbReference type="PANTHER" id="PTHR33121:SF70">
    <property type="entry name" value="SIGNALING PROTEIN YKOW"/>
    <property type="match status" value="1"/>
</dbReference>
<sequence>MMKEKVKQPPINTLIFSSSLNDSEQVASHLKNMGLPIRHQVVADSEQLKDALDSKHWQQALFIDELENLPIKQALKQLKTQPIAVPAVLLSTNYNEEKRFEYIAQGLKDYIPAKSLDLLSTLVKRDQQLVNSLQSLEQANKIVYETNKRNELLLDSSKDAIAYIHEGMHIYTNPTYIKRFGYEEDEIIVMSIMDIIAEDDKGSIKSLLKRQAQEGTEVSEVLKGKTADGEEFEADFIISSAIYDDEECVQLLVRDIGDQQELMKKLKEVSQIDQVTGVLNRPAFMDHLKQSVEAARAANHSALLYLIEIDNFTDYRSKFGISDCDVLLKDLADWLRDHCDSSDVLGRISDTSFALMLSDTPKAPTELPKKLIKDIEGQLFEVSGQTLKITFSIGGVPCTDNEVEASKLLLHATTAAHNLQDKGGNNYQIFNPSIDSLLNDEERKIYEEFSIAREEGNMTLFYQPMMSLKGSPNKQYMCYFRYQLRDGGWGLGEDIFHIFEKVGIDADIDKITLKHALKVLAKDKAESNNNKLFVALSPNTLLREDLEEWLEKLITAAGINSDNLILTLKGHTAQTYLKKVIELKANLKKIGVPFCLSGIATDNSEIVRSIRPQLVSFAPNFIEMLKEHGSEKVQPIVNATSEVEAKTIITNLEDASTLAQIWPLGIDFVMGNYVSKPITKLNYDFADSDF</sequence>
<dbReference type="GO" id="GO:0071111">
    <property type="term" value="F:cyclic-guanylate-specific phosphodiesterase activity"/>
    <property type="evidence" value="ECO:0007669"/>
    <property type="project" value="InterPro"/>
</dbReference>
<dbReference type="SMART" id="SM00052">
    <property type="entry name" value="EAL"/>
    <property type="match status" value="1"/>
</dbReference>
<dbReference type="SMART" id="SM00091">
    <property type="entry name" value="PAS"/>
    <property type="match status" value="1"/>
</dbReference>
<dbReference type="InterPro" id="IPR000014">
    <property type="entry name" value="PAS"/>
</dbReference>
<evidence type="ECO:0000259" key="3">
    <source>
        <dbReference type="PROSITE" id="PS50887"/>
    </source>
</evidence>
<dbReference type="InterPro" id="IPR043128">
    <property type="entry name" value="Rev_trsase/Diguanyl_cyclase"/>
</dbReference>
<dbReference type="InterPro" id="IPR013767">
    <property type="entry name" value="PAS_fold"/>
</dbReference>
<dbReference type="AlphaFoldDB" id="A0A0F6TPI8"/>
<dbReference type="Pfam" id="PF00563">
    <property type="entry name" value="EAL"/>
    <property type="match status" value="1"/>
</dbReference>
<dbReference type="STRING" id="914150.TQ33_0532"/>
<dbReference type="NCBIfam" id="TIGR00254">
    <property type="entry name" value="GGDEF"/>
    <property type="match status" value="1"/>
</dbReference>
<gene>
    <name evidence="4" type="ORF">TQ33_0532</name>
</gene>
<protein>
    <submittedName>
        <fullName evidence="4">Diguanylate cyclase/phosphodiesterase</fullName>
    </submittedName>
</protein>
<feature type="domain" description="GGDEF" evidence="3">
    <location>
        <begin position="300"/>
        <end position="432"/>
    </location>
</feature>
<evidence type="ECO:0000313" key="4">
    <source>
        <dbReference type="EMBL" id="AKE51514.1"/>
    </source>
</evidence>
<reference evidence="4 5" key="1">
    <citation type="submission" date="2015-02" db="EMBL/GenBank/DDBJ databases">
        <title>Complete genome sequence of Kangiella geojedonensis strain YCS-5T.</title>
        <authorList>
            <person name="Kim K.M."/>
        </authorList>
    </citation>
    <scope>NUCLEOTIDE SEQUENCE [LARGE SCALE GENOMIC DNA]</scope>
    <source>
        <strain evidence="4 5">YCS-5</strain>
    </source>
</reference>
<evidence type="ECO:0000313" key="5">
    <source>
        <dbReference type="Proteomes" id="UP000034071"/>
    </source>
</evidence>
<dbReference type="SUPFAM" id="SSF141868">
    <property type="entry name" value="EAL domain-like"/>
    <property type="match status" value="1"/>
</dbReference>
<accession>A0A0F6TPI8</accession>
<dbReference type="CDD" id="cd01949">
    <property type="entry name" value="GGDEF"/>
    <property type="match status" value="1"/>
</dbReference>
<evidence type="ECO:0000259" key="2">
    <source>
        <dbReference type="PROSITE" id="PS50883"/>
    </source>
</evidence>
<dbReference type="NCBIfam" id="TIGR00229">
    <property type="entry name" value="sensory_box"/>
    <property type="match status" value="1"/>
</dbReference>
<organism evidence="4 5">
    <name type="scientific">Kangiella geojedonensis</name>
    <dbReference type="NCBI Taxonomy" id="914150"/>
    <lineage>
        <taxon>Bacteria</taxon>
        <taxon>Pseudomonadati</taxon>
        <taxon>Pseudomonadota</taxon>
        <taxon>Gammaproteobacteria</taxon>
        <taxon>Kangiellales</taxon>
        <taxon>Kangiellaceae</taxon>
        <taxon>Kangiella</taxon>
    </lineage>
</organism>
<dbReference type="RefSeq" id="WP_228640343.1">
    <property type="nucleotide sequence ID" value="NZ_CP010975.1"/>
</dbReference>
<dbReference type="PROSITE" id="PS50883">
    <property type="entry name" value="EAL"/>
    <property type="match status" value="1"/>
</dbReference>
<dbReference type="PROSITE" id="PS50112">
    <property type="entry name" value="PAS"/>
    <property type="match status" value="1"/>
</dbReference>
<dbReference type="Pfam" id="PF00989">
    <property type="entry name" value="PAS"/>
    <property type="match status" value="1"/>
</dbReference>
<dbReference type="Gene3D" id="3.30.450.20">
    <property type="entry name" value="PAS domain"/>
    <property type="match status" value="1"/>
</dbReference>
<evidence type="ECO:0000259" key="1">
    <source>
        <dbReference type="PROSITE" id="PS50112"/>
    </source>
</evidence>
<dbReference type="InterPro" id="IPR035919">
    <property type="entry name" value="EAL_sf"/>
</dbReference>
<dbReference type="Proteomes" id="UP000034071">
    <property type="component" value="Chromosome"/>
</dbReference>
<dbReference type="InterPro" id="IPR029787">
    <property type="entry name" value="Nucleotide_cyclase"/>
</dbReference>
<dbReference type="Gene3D" id="3.30.70.270">
    <property type="match status" value="1"/>
</dbReference>
<dbReference type="SUPFAM" id="SSF55785">
    <property type="entry name" value="PYP-like sensor domain (PAS domain)"/>
    <property type="match status" value="1"/>
</dbReference>
<dbReference type="SMART" id="SM00267">
    <property type="entry name" value="GGDEF"/>
    <property type="match status" value="1"/>
</dbReference>
<dbReference type="EMBL" id="CP010975">
    <property type="protein sequence ID" value="AKE51514.1"/>
    <property type="molecule type" value="Genomic_DNA"/>
</dbReference>
<dbReference type="HOGENOM" id="CLU_000445_70_50_6"/>
<dbReference type="CDD" id="cd00130">
    <property type="entry name" value="PAS"/>
    <property type="match status" value="1"/>
</dbReference>
<dbReference type="KEGG" id="kge:TQ33_0532"/>
<proteinExistence type="predicted"/>
<dbReference type="PROSITE" id="PS50887">
    <property type="entry name" value="GGDEF"/>
    <property type="match status" value="1"/>
</dbReference>
<dbReference type="Pfam" id="PF00990">
    <property type="entry name" value="GGDEF"/>
    <property type="match status" value="1"/>
</dbReference>
<dbReference type="PANTHER" id="PTHR33121">
    <property type="entry name" value="CYCLIC DI-GMP PHOSPHODIESTERASE PDEF"/>
    <property type="match status" value="1"/>
</dbReference>
<name>A0A0F6TPI8_9GAMM</name>
<dbReference type="InterPro" id="IPR001633">
    <property type="entry name" value="EAL_dom"/>
</dbReference>
<feature type="domain" description="EAL" evidence="2">
    <location>
        <begin position="442"/>
        <end position="690"/>
    </location>
</feature>
<feature type="domain" description="PAS" evidence="1">
    <location>
        <begin position="166"/>
        <end position="215"/>
    </location>
</feature>
<keyword evidence="5" id="KW-1185">Reference proteome</keyword>